<feature type="compositionally biased region" description="Low complexity" evidence="1">
    <location>
        <begin position="49"/>
        <end position="64"/>
    </location>
</feature>
<organism evidence="2 3">
    <name type="scientific">Pleurodeles waltl</name>
    <name type="common">Iberian ribbed newt</name>
    <dbReference type="NCBI Taxonomy" id="8319"/>
    <lineage>
        <taxon>Eukaryota</taxon>
        <taxon>Metazoa</taxon>
        <taxon>Chordata</taxon>
        <taxon>Craniata</taxon>
        <taxon>Vertebrata</taxon>
        <taxon>Euteleostomi</taxon>
        <taxon>Amphibia</taxon>
        <taxon>Batrachia</taxon>
        <taxon>Caudata</taxon>
        <taxon>Salamandroidea</taxon>
        <taxon>Salamandridae</taxon>
        <taxon>Pleurodelinae</taxon>
        <taxon>Pleurodeles</taxon>
    </lineage>
</organism>
<gene>
    <name evidence="2" type="ORF">NDU88_007823</name>
</gene>
<feature type="compositionally biased region" description="Low complexity" evidence="1">
    <location>
        <begin position="390"/>
        <end position="400"/>
    </location>
</feature>
<evidence type="ECO:0000256" key="1">
    <source>
        <dbReference type="SAM" id="MobiDB-lite"/>
    </source>
</evidence>
<feature type="region of interest" description="Disordered" evidence="1">
    <location>
        <begin position="273"/>
        <end position="351"/>
    </location>
</feature>
<feature type="compositionally biased region" description="Low complexity" evidence="1">
    <location>
        <begin position="126"/>
        <end position="138"/>
    </location>
</feature>
<dbReference type="SUPFAM" id="SSF48695">
    <property type="entry name" value="Multiheme cytochromes"/>
    <property type="match status" value="1"/>
</dbReference>
<keyword evidence="3" id="KW-1185">Reference proteome</keyword>
<accession>A0AAV7RU35</accession>
<proteinExistence type="predicted"/>
<dbReference type="AlphaFoldDB" id="A0AAV7RU35"/>
<feature type="region of interest" description="Disordered" evidence="1">
    <location>
        <begin position="538"/>
        <end position="605"/>
    </location>
</feature>
<dbReference type="Proteomes" id="UP001066276">
    <property type="component" value="Chromosome 5"/>
</dbReference>
<name>A0AAV7RU35_PLEWA</name>
<dbReference type="InterPro" id="IPR036280">
    <property type="entry name" value="Multihaem_cyt_sf"/>
</dbReference>
<feature type="region of interest" description="Disordered" evidence="1">
    <location>
        <begin position="463"/>
        <end position="499"/>
    </location>
</feature>
<evidence type="ECO:0000313" key="3">
    <source>
        <dbReference type="Proteomes" id="UP001066276"/>
    </source>
</evidence>
<comment type="caution">
    <text evidence="2">The sequence shown here is derived from an EMBL/GenBank/DDBJ whole genome shotgun (WGS) entry which is preliminary data.</text>
</comment>
<feature type="region of interest" description="Disordered" evidence="1">
    <location>
        <begin position="390"/>
        <end position="425"/>
    </location>
</feature>
<sequence>MEAALNSPEPRHPCHHCHRYRQESRAAITAPASTISRVAAPGLQLPVASAAARGSDAAPAPGGAYKSPRGRRSGGKAALNSPEPPHPCHHCHRYCQESRAAITAPASTISRVAAPGLQLLVASAAARGSDAAPAPGGAYKSPRGRRSGGEAALNSPEPRHPCHHCHRYRQESRAAITAPASTISRVATPGLQLPVASAAARGSDVAPAPGGAYKSPRGRRSGGVAALNSPEPRHPCHHCHRYRQESRAAITAPASTISRVAAPGLQLPVASAAARGSDAAPAPGGAYKSPRGRRSGGEAALNSPEPRHPSSAAARGSDAGPAPGGAYKSPRGRRSGGEAALNSPEPRHPCHHCHRYRQESRAAITAPASTISHVAAPGLQLPVASAAARGSDAAPAPGGAYKSPRGRRSGGEAALNSPEPRHPCHHCHRYRQESRAAITAPASTISRVAAPGLQLPVASAAARGSDAAPAPGGAYKSPRGRSSGGEAALNSPEPRHPCHHCHRYRQESRAAITAPASTISRVAAPGLQLPVASAAARGSDAAPAPGAPTNRPEARFAGRAGRSPGKGRAVCGRPGQEEAGQGHGLLSRSFDIEYPGPWADSNVSS</sequence>
<feature type="region of interest" description="Disordered" evidence="1">
    <location>
        <begin position="199"/>
        <end position="237"/>
    </location>
</feature>
<dbReference type="EMBL" id="JANPWB010000009">
    <property type="protein sequence ID" value="KAJ1155087.1"/>
    <property type="molecule type" value="Genomic_DNA"/>
</dbReference>
<evidence type="ECO:0000313" key="2">
    <source>
        <dbReference type="EMBL" id="KAJ1155087.1"/>
    </source>
</evidence>
<feature type="compositionally biased region" description="Low complexity" evidence="1">
    <location>
        <begin position="463"/>
        <end position="474"/>
    </location>
</feature>
<feature type="compositionally biased region" description="Low complexity" evidence="1">
    <location>
        <begin position="538"/>
        <end position="548"/>
    </location>
</feature>
<reference evidence="2" key="1">
    <citation type="journal article" date="2022" name="bioRxiv">
        <title>Sequencing and chromosome-scale assembly of the giantPleurodeles waltlgenome.</title>
        <authorList>
            <person name="Brown T."/>
            <person name="Elewa A."/>
            <person name="Iarovenko S."/>
            <person name="Subramanian E."/>
            <person name="Araus A.J."/>
            <person name="Petzold A."/>
            <person name="Susuki M."/>
            <person name="Suzuki K.-i.T."/>
            <person name="Hayashi T."/>
            <person name="Toyoda A."/>
            <person name="Oliveira C."/>
            <person name="Osipova E."/>
            <person name="Leigh N.D."/>
            <person name="Simon A."/>
            <person name="Yun M.H."/>
        </authorList>
    </citation>
    <scope>NUCLEOTIDE SEQUENCE</scope>
    <source>
        <strain evidence="2">20211129_DDA</strain>
        <tissue evidence="2">Liver</tissue>
    </source>
</reference>
<protein>
    <submittedName>
        <fullName evidence="2">Uncharacterized protein</fullName>
    </submittedName>
</protein>
<feature type="region of interest" description="Disordered" evidence="1">
    <location>
        <begin position="126"/>
        <end position="161"/>
    </location>
</feature>
<feature type="compositionally biased region" description="Low complexity" evidence="1">
    <location>
        <begin position="273"/>
        <end position="286"/>
    </location>
</feature>
<feature type="region of interest" description="Disordered" evidence="1">
    <location>
        <begin position="49"/>
        <end position="87"/>
    </location>
</feature>